<evidence type="ECO:0000256" key="1">
    <source>
        <dbReference type="ARBA" id="ARBA00001231"/>
    </source>
</evidence>
<keyword evidence="4" id="KW-0378">Hydrolase</keyword>
<dbReference type="SUPFAM" id="SSF52279">
    <property type="entry name" value="Beta-D-glucan exohydrolase, C-terminal domain"/>
    <property type="match status" value="1"/>
</dbReference>
<evidence type="ECO:0000313" key="8">
    <source>
        <dbReference type="EMBL" id="SDF68014.1"/>
    </source>
</evidence>
<dbReference type="Gene3D" id="3.20.20.300">
    <property type="entry name" value="Glycoside hydrolase, family 3, N-terminal domain"/>
    <property type="match status" value="1"/>
</dbReference>
<accession>A0A1G7N1X0</accession>
<dbReference type="InterPro" id="IPR017853">
    <property type="entry name" value="GH"/>
</dbReference>
<name>A0A1G7N1X0_9SPHI</name>
<dbReference type="PANTHER" id="PTHR30480">
    <property type="entry name" value="BETA-HEXOSAMINIDASE-RELATED"/>
    <property type="match status" value="1"/>
</dbReference>
<dbReference type="InterPro" id="IPR036881">
    <property type="entry name" value="Glyco_hydro_3_C_sf"/>
</dbReference>
<evidence type="ECO:0000256" key="3">
    <source>
        <dbReference type="ARBA" id="ARBA00012663"/>
    </source>
</evidence>
<dbReference type="InterPro" id="IPR036962">
    <property type="entry name" value="Glyco_hydro_3_N_sf"/>
</dbReference>
<keyword evidence="6" id="KW-0732">Signal</keyword>
<feature type="signal peptide" evidence="6">
    <location>
        <begin position="1"/>
        <end position="25"/>
    </location>
</feature>
<gene>
    <name evidence="8" type="ORF">SAMN05216464_12428</name>
</gene>
<dbReference type="Gene3D" id="3.40.50.1700">
    <property type="entry name" value="Glycoside hydrolase family 3 C-terminal domain"/>
    <property type="match status" value="1"/>
</dbReference>
<organism evidence="8 9">
    <name type="scientific">Mucilaginibacter pineti</name>
    <dbReference type="NCBI Taxonomy" id="1391627"/>
    <lineage>
        <taxon>Bacteria</taxon>
        <taxon>Pseudomonadati</taxon>
        <taxon>Bacteroidota</taxon>
        <taxon>Sphingobacteriia</taxon>
        <taxon>Sphingobacteriales</taxon>
        <taxon>Sphingobacteriaceae</taxon>
        <taxon>Mucilaginibacter</taxon>
    </lineage>
</organism>
<dbReference type="EMBL" id="FNAI01000024">
    <property type="protein sequence ID" value="SDF68014.1"/>
    <property type="molecule type" value="Genomic_DNA"/>
</dbReference>
<dbReference type="InterPro" id="IPR050226">
    <property type="entry name" value="NagZ_Beta-hexosaminidase"/>
</dbReference>
<dbReference type="AlphaFoldDB" id="A0A1G7N1X0"/>
<evidence type="ECO:0000256" key="4">
    <source>
        <dbReference type="ARBA" id="ARBA00022801"/>
    </source>
</evidence>
<evidence type="ECO:0000256" key="2">
    <source>
        <dbReference type="ARBA" id="ARBA00005336"/>
    </source>
</evidence>
<dbReference type="InterPro" id="IPR001764">
    <property type="entry name" value="Glyco_hydro_3_N"/>
</dbReference>
<dbReference type="GO" id="GO:0005975">
    <property type="term" value="P:carbohydrate metabolic process"/>
    <property type="evidence" value="ECO:0007669"/>
    <property type="project" value="InterPro"/>
</dbReference>
<evidence type="ECO:0000259" key="7">
    <source>
        <dbReference type="Pfam" id="PF00933"/>
    </source>
</evidence>
<dbReference type="EC" id="3.2.1.52" evidence="3"/>
<dbReference type="PRINTS" id="PR00133">
    <property type="entry name" value="GLHYDRLASE3"/>
</dbReference>
<dbReference type="GO" id="GO:0009254">
    <property type="term" value="P:peptidoglycan turnover"/>
    <property type="evidence" value="ECO:0007669"/>
    <property type="project" value="TreeGrafter"/>
</dbReference>
<comment type="catalytic activity">
    <reaction evidence="1">
        <text>Hydrolysis of terminal non-reducing N-acetyl-D-hexosamine residues in N-acetyl-beta-D-hexosaminides.</text>
        <dbReference type="EC" id="3.2.1.52"/>
    </reaction>
</comment>
<comment type="similarity">
    <text evidence="2">Belongs to the glycosyl hydrolase 3 family.</text>
</comment>
<dbReference type="RefSeq" id="WP_091157110.1">
    <property type="nucleotide sequence ID" value="NZ_FNAI01000024.1"/>
</dbReference>
<proteinExistence type="inferred from homology"/>
<keyword evidence="5" id="KW-0326">Glycosidase</keyword>
<dbReference type="SUPFAM" id="SSF51445">
    <property type="entry name" value="(Trans)glycosidases"/>
    <property type="match status" value="1"/>
</dbReference>
<evidence type="ECO:0000256" key="6">
    <source>
        <dbReference type="SAM" id="SignalP"/>
    </source>
</evidence>
<evidence type="ECO:0000256" key="5">
    <source>
        <dbReference type="ARBA" id="ARBA00023295"/>
    </source>
</evidence>
<dbReference type="OrthoDB" id="9805821at2"/>
<dbReference type="Pfam" id="PF00933">
    <property type="entry name" value="Glyco_hydro_3"/>
    <property type="match status" value="1"/>
</dbReference>
<dbReference type="Proteomes" id="UP000199072">
    <property type="component" value="Unassembled WGS sequence"/>
</dbReference>
<sequence length="588" mass="65023">MPKLNTRLCRTFIIALNFIVVSAVAQNQQRKIPAENSADAIRAPYIQTLGKPNHWVDSVYHKMSRRQRVAQLIFVRAHTNKGPRYEDSVGRIIKELEVGGLVFFQGGPGRQLNLINKYQKITKVPLLIAMDGEWGLGMRLDSTISYPYQMTLGAIQDNTLIYKMGQQVAYDFKRIGMQLNFGPDMDINNNPNNPVINYRSFGDNMYNVAKKGIAYFTGMQASGLLTTAKHFPGHGDTNVDSHFDLPLLPYSRARLDSLEEYPFREAVNAGISGVMIAHMSIPALDSTKNLPSTLSRPIVTGMLKDSLRFKGLVVSDAMEMKGVTKYFPNGDADVRAFIAGNDIIELSENSERAIKLIRKAVRRGQISPEEFEAKVKKVLAAKYWAGLNQYKSASPVNLSEDLNRQPAKELVQQLSDASVTLIKGDAATVKLNPFLKTAILSIGVSSPTVFQQEAARSFPNSKIFMVDKNTPAIELKNILGLLNQYQQIIVGVHDTRLRPQSKLDYTSDVKLMIADLASRKNTVISVFANAYTIAGLPGIEKSNALLVCYQMSPELQKSAVKVIAGVLKPTGKLPVSVNTFFTTGTGMQ</sequence>
<feature type="domain" description="Glycoside hydrolase family 3 N-terminal" evidence="7">
    <location>
        <begin position="66"/>
        <end position="380"/>
    </location>
</feature>
<protein>
    <recommendedName>
        <fullName evidence="3">beta-N-acetylhexosaminidase</fullName>
        <ecNumber evidence="3">3.2.1.52</ecNumber>
    </recommendedName>
</protein>
<dbReference type="PANTHER" id="PTHR30480:SF13">
    <property type="entry name" value="BETA-HEXOSAMINIDASE"/>
    <property type="match status" value="1"/>
</dbReference>
<keyword evidence="9" id="KW-1185">Reference proteome</keyword>
<reference evidence="8 9" key="1">
    <citation type="submission" date="2016-10" db="EMBL/GenBank/DDBJ databases">
        <authorList>
            <person name="de Groot N.N."/>
        </authorList>
    </citation>
    <scope>NUCLEOTIDE SEQUENCE [LARGE SCALE GENOMIC DNA]</scope>
    <source>
        <strain evidence="8 9">47C3B</strain>
    </source>
</reference>
<evidence type="ECO:0000313" key="9">
    <source>
        <dbReference type="Proteomes" id="UP000199072"/>
    </source>
</evidence>
<feature type="chain" id="PRO_5011495038" description="beta-N-acetylhexosaminidase" evidence="6">
    <location>
        <begin position="26"/>
        <end position="588"/>
    </location>
</feature>
<dbReference type="GO" id="GO:0004563">
    <property type="term" value="F:beta-N-acetylhexosaminidase activity"/>
    <property type="evidence" value="ECO:0007669"/>
    <property type="project" value="UniProtKB-EC"/>
</dbReference>
<dbReference type="STRING" id="1391627.SAMN05216464_12428"/>